<dbReference type="RefSeq" id="WP_064252587.1">
    <property type="nucleotide sequence ID" value="NZ_CP013107.1"/>
</dbReference>
<dbReference type="Proteomes" id="UP000182306">
    <property type="component" value="Chromosome"/>
</dbReference>
<dbReference type="EMBL" id="CP013107">
    <property type="protein sequence ID" value="APG89848.1"/>
    <property type="molecule type" value="Genomic_DNA"/>
</dbReference>
<proteinExistence type="predicted"/>
<keyword evidence="2" id="KW-1185">Reference proteome</keyword>
<evidence type="ECO:0000313" key="1">
    <source>
        <dbReference type="EMBL" id="APG89848.1"/>
    </source>
</evidence>
<dbReference type="Gene3D" id="2.40.50.90">
    <property type="match status" value="1"/>
</dbReference>
<evidence type="ECO:0000313" key="2">
    <source>
        <dbReference type="Proteomes" id="UP000182306"/>
    </source>
</evidence>
<dbReference type="AlphaFoldDB" id="A0A1L3LIE8"/>
<organism evidence="1 2">
    <name type="scientific">Sinorhizobium americanum</name>
    <dbReference type="NCBI Taxonomy" id="194963"/>
    <lineage>
        <taxon>Bacteria</taxon>
        <taxon>Pseudomonadati</taxon>
        <taxon>Pseudomonadota</taxon>
        <taxon>Alphaproteobacteria</taxon>
        <taxon>Hyphomicrobiales</taxon>
        <taxon>Rhizobiaceae</taxon>
        <taxon>Sinorhizobium/Ensifer group</taxon>
        <taxon>Sinorhizobium</taxon>
    </lineage>
</organism>
<dbReference type="OrthoDB" id="9810674at2"/>
<dbReference type="KEGG" id="same:SAMCFNEI73_Ch0519"/>
<dbReference type="InterPro" id="IPR035437">
    <property type="entry name" value="SNase_OB-fold_sf"/>
</dbReference>
<accession>A0A1L3LIE8</accession>
<dbReference type="STRING" id="194963.SAMCFNEI73_Ch0519"/>
<reference evidence="1 2" key="1">
    <citation type="submission" date="2015-10" db="EMBL/GenBank/DDBJ databases">
        <title>Genomic differences between typical nodule nitrogen-fixing rhizobial strains and those coming from bean seeds.</title>
        <authorList>
            <person name="Peralta H."/>
            <person name="Aguilar-Vera A."/>
            <person name="Diaz R."/>
            <person name="Mora Y."/>
            <person name="Martinez-Batallar G."/>
            <person name="Salazar E."/>
            <person name="Vargas-Lagunas C."/>
            <person name="Encarnacion S."/>
            <person name="Girard L."/>
            <person name="Mora J."/>
        </authorList>
    </citation>
    <scope>NUCLEOTIDE SEQUENCE [LARGE SCALE GENOMIC DNA]</scope>
    <source>
        <strain evidence="1 2">CFNEI 73</strain>
    </source>
</reference>
<sequence length="288" mass="30353">MRPQFISIAGGLAALALYIGILFGGAASIRGRESAATPDLVLETPDVAMIEEPAAEPVPAEQPPAAPAQPNAEEEAAAKTSRTPVRPVDPNLFTMPEEGLAKPLERIAPRPPLSAPPEKKATPLVLQRPVALAAGLVQTGETTLQIRDIEPEKADRICEGGGKSWPCGMVARTAFRNFLRGRALVCAEVDEKREGSTAASCTVGNMNVAEWLVTNGWAMPLPGTALEAKAEVARNAKRGFYGSDPRDLSRRRRLVIEEPAGTADFGGTAPDLQAPAGIPNWAPSISGE</sequence>
<dbReference type="SUPFAM" id="SSF50199">
    <property type="entry name" value="Staphylococcal nuclease"/>
    <property type="match status" value="1"/>
</dbReference>
<gene>
    <name evidence="1" type="ORF">SAMCFNEI73_Ch0519</name>
</gene>
<name>A0A1L3LIE8_9HYPH</name>
<protein>
    <submittedName>
        <fullName evidence="1">Succinoglycan biosynthesis protein</fullName>
    </submittedName>
</protein>